<gene>
    <name evidence="2" type="ORF">Kpol_541p2</name>
</gene>
<dbReference type="HOGENOM" id="CLU_950611_0_0_1"/>
<dbReference type="eggNOG" id="ENOG502T2QB">
    <property type="taxonomic scope" value="Eukaryota"/>
</dbReference>
<keyword evidence="3" id="KW-1185">Reference proteome</keyword>
<dbReference type="RefSeq" id="XP_001645617.1">
    <property type="nucleotide sequence ID" value="XM_001645567.1"/>
</dbReference>
<dbReference type="Proteomes" id="UP000000267">
    <property type="component" value="Unassembled WGS sequence"/>
</dbReference>
<dbReference type="InParanoid" id="A7TIU7"/>
<organism evidence="3">
    <name type="scientific">Vanderwaltozyma polyspora (strain ATCC 22028 / DSM 70294 / BCRC 21397 / CBS 2163 / NBRC 10782 / NRRL Y-8283 / UCD 57-17)</name>
    <name type="common">Kluyveromyces polysporus</name>
    <dbReference type="NCBI Taxonomy" id="436907"/>
    <lineage>
        <taxon>Eukaryota</taxon>
        <taxon>Fungi</taxon>
        <taxon>Dikarya</taxon>
        <taxon>Ascomycota</taxon>
        <taxon>Saccharomycotina</taxon>
        <taxon>Saccharomycetes</taxon>
        <taxon>Saccharomycetales</taxon>
        <taxon>Saccharomycetaceae</taxon>
        <taxon>Vanderwaltozyma</taxon>
    </lineage>
</organism>
<evidence type="ECO:0000313" key="2">
    <source>
        <dbReference type="EMBL" id="EDO17759.1"/>
    </source>
</evidence>
<feature type="region of interest" description="Disordered" evidence="1">
    <location>
        <begin position="269"/>
        <end position="293"/>
    </location>
</feature>
<accession>A7TIU7</accession>
<evidence type="ECO:0000313" key="3">
    <source>
        <dbReference type="Proteomes" id="UP000000267"/>
    </source>
</evidence>
<dbReference type="GeneID" id="5546006"/>
<dbReference type="KEGG" id="vpo:Kpol_541p2"/>
<dbReference type="PhylomeDB" id="A7TIU7"/>
<name>A7TIU7_VANPO</name>
<protein>
    <submittedName>
        <fullName evidence="2">Tkp3 protein</fullName>
    </submittedName>
</protein>
<sequence>MEERSLQHKFEAEDIAIEELKHTINNPSKEAFNYLYDCYIGLSDQMKNMQDIIKNPKNNFNLEESKKILINKIKRNLPEIILEADHPAIGTCTKPYSDTSIHRAPEMIINSGPRIDKTDQILAIKTNLISKKVKFQEWHCFLSFCCTGLALKMLKNRKGEIMSWTDCIINFYDGIGFEDINLAKIQILSNKEPQDGEKLYEFVVKLTHEAMEIIGYNVFPIILNKIRQIYLVYLPKKAGPKAANITNYPELLDFLDNKFPKELITNKSSSTNTATDLSQISTNKNKNNASHMD</sequence>
<evidence type="ECO:0000256" key="1">
    <source>
        <dbReference type="SAM" id="MobiDB-lite"/>
    </source>
</evidence>
<dbReference type="EMBL" id="DS480398">
    <property type="protein sequence ID" value="EDO17759.1"/>
    <property type="molecule type" value="Genomic_DNA"/>
</dbReference>
<proteinExistence type="predicted"/>
<reference evidence="2 3" key="1">
    <citation type="journal article" date="2007" name="Proc. Natl. Acad. Sci. U.S.A.">
        <title>Independent sorting-out of thousands of duplicated gene pairs in two yeast species descended from a whole-genome duplication.</title>
        <authorList>
            <person name="Scannell D.R."/>
            <person name="Frank A.C."/>
            <person name="Conant G.C."/>
            <person name="Byrne K.P."/>
            <person name="Woolfit M."/>
            <person name="Wolfe K.H."/>
        </authorList>
    </citation>
    <scope>NUCLEOTIDE SEQUENCE [LARGE SCALE GENOMIC DNA]</scope>
    <source>
        <strain evidence="3">ATCC 22028 / DSM 70294 / BCRC 21397 / CBS 2163 / NBRC 10782 / NRRL Y-8283 / UCD 57-17</strain>
    </source>
</reference>
<dbReference type="AlphaFoldDB" id="A7TIU7"/>